<sequence length="180" mass="20397">MFYTVECSYTDPESEKVWNDFYSLEKLPALISITGLSTSQRFQSLTPGCPVYLAMHTVKDAQVITSKEYKLKGGGNFSRWQKHITDWHRNLYEGEGMAPAVSSDEFLLLSTHPLSVIEGQGCRALEMQASGLDRTPDRRIAYVVKRDTAAQIADVPSVYLYKPLTAQLTNWPKTRRDRNS</sequence>
<protein>
    <submittedName>
        <fullName evidence="1">Sugar ABC transporter</fullName>
    </submittedName>
</protein>
<reference evidence="1 2" key="1">
    <citation type="submission" date="2020-11" db="EMBL/GenBank/DDBJ databases">
        <title>Taxonomic investigation of Rahnella spp.</title>
        <authorList>
            <person name="Lee S.D."/>
        </authorList>
    </citation>
    <scope>NUCLEOTIDE SEQUENCE [LARGE SCALE GENOMIC DNA]</scope>
    <source>
        <strain evidence="1 2">SAP-10</strain>
    </source>
</reference>
<dbReference type="Proteomes" id="UP000600307">
    <property type="component" value="Unassembled WGS sequence"/>
</dbReference>
<gene>
    <name evidence="1" type="ORF">IV431_17410</name>
</gene>
<name>A0ABS0DXC8_9GAMM</name>
<keyword evidence="2" id="KW-1185">Reference proteome</keyword>
<dbReference type="RefSeq" id="WP_195817666.1">
    <property type="nucleotide sequence ID" value="NZ_JADOBH010000004.1"/>
</dbReference>
<proteinExistence type="predicted"/>
<comment type="caution">
    <text evidence="1">The sequence shown here is derived from an EMBL/GenBank/DDBJ whole genome shotgun (WGS) entry which is preliminary data.</text>
</comment>
<accession>A0ABS0DXC8</accession>
<organism evidence="1 2">
    <name type="scientific">Rahnella victoriana</name>
    <dbReference type="NCBI Taxonomy" id="1510570"/>
    <lineage>
        <taxon>Bacteria</taxon>
        <taxon>Pseudomonadati</taxon>
        <taxon>Pseudomonadota</taxon>
        <taxon>Gammaproteobacteria</taxon>
        <taxon>Enterobacterales</taxon>
        <taxon>Yersiniaceae</taxon>
        <taxon>Rahnella</taxon>
    </lineage>
</organism>
<evidence type="ECO:0000313" key="1">
    <source>
        <dbReference type="EMBL" id="MBF7957339.1"/>
    </source>
</evidence>
<dbReference type="EMBL" id="JADOBH010000004">
    <property type="protein sequence ID" value="MBF7957339.1"/>
    <property type="molecule type" value="Genomic_DNA"/>
</dbReference>
<evidence type="ECO:0000313" key="2">
    <source>
        <dbReference type="Proteomes" id="UP000600307"/>
    </source>
</evidence>